<gene>
    <name evidence="2" type="ORF">PR048_012377</name>
</gene>
<dbReference type="Proteomes" id="UP001159363">
    <property type="component" value="Chromosome X"/>
</dbReference>
<comment type="caution">
    <text evidence="2">The sequence shown here is derived from an EMBL/GenBank/DDBJ whole genome shotgun (WGS) entry which is preliminary data.</text>
</comment>
<reference evidence="2 3" key="1">
    <citation type="submission" date="2023-02" db="EMBL/GenBank/DDBJ databases">
        <title>LHISI_Scaffold_Assembly.</title>
        <authorList>
            <person name="Stuart O.P."/>
            <person name="Cleave R."/>
            <person name="Magrath M.J.L."/>
            <person name="Mikheyev A.S."/>
        </authorList>
    </citation>
    <scope>NUCLEOTIDE SEQUENCE [LARGE SCALE GENOMIC DNA]</scope>
    <source>
        <strain evidence="2">Daus_M_001</strain>
        <tissue evidence="2">Leg muscle</tissue>
    </source>
</reference>
<evidence type="ECO:0000313" key="2">
    <source>
        <dbReference type="EMBL" id="KAJ8886168.1"/>
    </source>
</evidence>
<proteinExistence type="predicted"/>
<dbReference type="EMBL" id="JARBHB010000004">
    <property type="protein sequence ID" value="KAJ8886168.1"/>
    <property type="molecule type" value="Genomic_DNA"/>
</dbReference>
<evidence type="ECO:0000313" key="3">
    <source>
        <dbReference type="Proteomes" id="UP001159363"/>
    </source>
</evidence>
<feature type="compositionally biased region" description="Basic and acidic residues" evidence="1">
    <location>
        <begin position="125"/>
        <end position="143"/>
    </location>
</feature>
<protein>
    <submittedName>
        <fullName evidence="2">Uncharacterized protein</fullName>
    </submittedName>
</protein>
<organism evidence="2 3">
    <name type="scientific">Dryococelus australis</name>
    <dbReference type="NCBI Taxonomy" id="614101"/>
    <lineage>
        <taxon>Eukaryota</taxon>
        <taxon>Metazoa</taxon>
        <taxon>Ecdysozoa</taxon>
        <taxon>Arthropoda</taxon>
        <taxon>Hexapoda</taxon>
        <taxon>Insecta</taxon>
        <taxon>Pterygota</taxon>
        <taxon>Neoptera</taxon>
        <taxon>Polyneoptera</taxon>
        <taxon>Phasmatodea</taxon>
        <taxon>Verophasmatodea</taxon>
        <taxon>Anareolatae</taxon>
        <taxon>Phasmatidae</taxon>
        <taxon>Eurycanthinae</taxon>
        <taxon>Dryococelus</taxon>
    </lineage>
</organism>
<accession>A0ABQ9HP74</accession>
<keyword evidence="3" id="KW-1185">Reference proteome</keyword>
<feature type="region of interest" description="Disordered" evidence="1">
    <location>
        <begin position="117"/>
        <end position="153"/>
    </location>
</feature>
<name>A0ABQ9HP74_9NEOP</name>
<sequence length="153" mass="17323">MAHKMASTKSSSQPCSPSLPFQPHPLEVALTRHQANRVQSPPRSVDFRMWESCRTMPFVSRFSRRSPISPTLSFQRCSILTSITLISSQDLAVQSRPNLFNHSFPMRVIELSMEQHQNENTGEIGDPREKPLTSGIVRHDSHTQKSGNEPAWN</sequence>
<evidence type="ECO:0000256" key="1">
    <source>
        <dbReference type="SAM" id="MobiDB-lite"/>
    </source>
</evidence>